<evidence type="ECO:0000256" key="1">
    <source>
        <dbReference type="SAM" id="Phobius"/>
    </source>
</evidence>
<organism evidence="3 4">
    <name type="scientific">Nocardiopsis metallicus</name>
    <dbReference type="NCBI Taxonomy" id="179819"/>
    <lineage>
        <taxon>Bacteria</taxon>
        <taxon>Bacillati</taxon>
        <taxon>Actinomycetota</taxon>
        <taxon>Actinomycetes</taxon>
        <taxon>Streptosporangiales</taxon>
        <taxon>Nocardiopsidaceae</taxon>
        <taxon>Nocardiopsis</taxon>
    </lineage>
</organism>
<keyword evidence="1" id="KW-1133">Transmembrane helix</keyword>
<gene>
    <name evidence="3" type="ORF">HNR07_004562</name>
</gene>
<dbReference type="RefSeq" id="WP_017567535.1">
    <property type="nucleotide sequence ID" value="NZ_BAAAKM010000111.1"/>
</dbReference>
<dbReference type="EMBL" id="JACHDO010000001">
    <property type="protein sequence ID" value="MBB5493425.1"/>
    <property type="molecule type" value="Genomic_DNA"/>
</dbReference>
<dbReference type="AlphaFoldDB" id="A0A840WNR8"/>
<proteinExistence type="predicted"/>
<dbReference type="Pfam" id="PF07811">
    <property type="entry name" value="TadE"/>
    <property type="match status" value="1"/>
</dbReference>
<feature type="domain" description="TadE-like" evidence="2">
    <location>
        <begin position="15"/>
        <end position="49"/>
    </location>
</feature>
<name>A0A840WNR8_9ACTN</name>
<feature type="transmembrane region" description="Helical" evidence="1">
    <location>
        <begin position="12"/>
        <end position="39"/>
    </location>
</feature>
<dbReference type="InterPro" id="IPR012495">
    <property type="entry name" value="TadE-like_dom"/>
</dbReference>
<reference evidence="3 4" key="1">
    <citation type="submission" date="2020-08" db="EMBL/GenBank/DDBJ databases">
        <title>Sequencing the genomes of 1000 actinobacteria strains.</title>
        <authorList>
            <person name="Klenk H.-P."/>
        </authorList>
    </citation>
    <scope>NUCLEOTIDE SEQUENCE [LARGE SCALE GENOMIC DNA]</scope>
    <source>
        <strain evidence="3 4">DSM 44598</strain>
    </source>
</reference>
<evidence type="ECO:0000259" key="2">
    <source>
        <dbReference type="Pfam" id="PF07811"/>
    </source>
</evidence>
<accession>A0A840WNR8</accession>
<keyword evidence="1" id="KW-0472">Membrane</keyword>
<keyword evidence="1" id="KW-0812">Transmembrane</keyword>
<evidence type="ECO:0000313" key="4">
    <source>
        <dbReference type="Proteomes" id="UP000579647"/>
    </source>
</evidence>
<dbReference type="Proteomes" id="UP000579647">
    <property type="component" value="Unassembled WGS sequence"/>
</dbReference>
<comment type="caution">
    <text evidence="3">The sequence shown here is derived from an EMBL/GenBank/DDBJ whole genome shotgun (WGS) entry which is preliminary data.</text>
</comment>
<evidence type="ECO:0000313" key="3">
    <source>
        <dbReference type="EMBL" id="MBB5493425.1"/>
    </source>
</evidence>
<keyword evidence="4" id="KW-1185">Reference proteome</keyword>
<sequence>MSTRTRRDRDDGYAEVALATPLMLVLLGAVVQVALYAYASHVAQSIAHHGLAAARAWEATEDDGRAGAEQAAAQLQGDLLQDLDISVERTEATATVQITAAVPTFLPGLEWPVEHTVSAPVERPAP</sequence>
<protein>
    <submittedName>
        <fullName evidence="3">Flp pilus assembly protein TadG</fullName>
    </submittedName>
</protein>